<dbReference type="PIRSF" id="PIRSF017479">
    <property type="entry name" value="TRAPP_I_complex_Trs31"/>
    <property type="match status" value="1"/>
</dbReference>
<comment type="subunit">
    <text evidence="7">Part of the multisubunit TRAPP (transport protein particle) complex.</text>
</comment>
<dbReference type="EMBL" id="CAIF01000097">
    <property type="protein sequence ID" value="CCH43961.1"/>
    <property type="molecule type" value="Genomic_DNA"/>
</dbReference>
<keyword evidence="5 7" id="KW-0931">ER-Golgi transport</keyword>
<comment type="subcellular location">
    <subcellularLocation>
        <location evidence="1">Endoplasmic reticulum</location>
    </subcellularLocation>
    <subcellularLocation>
        <location evidence="7">Golgi apparatus</location>
        <location evidence="7">cis-Golgi network</location>
    </subcellularLocation>
</comment>
<comment type="caution">
    <text evidence="9">The sequence shown here is derived from an EMBL/GenBank/DDBJ whole genome shotgun (WGS) entry which is preliminary data.</text>
</comment>
<dbReference type="GO" id="GO:0005783">
    <property type="term" value="C:endoplasmic reticulum"/>
    <property type="evidence" value="ECO:0007669"/>
    <property type="project" value="UniProtKB-SubCell"/>
</dbReference>
<keyword evidence="4 7" id="KW-0256">Endoplasmic reticulum</keyword>
<dbReference type="eggNOG" id="KOG3315">
    <property type="taxonomic scope" value="Eukaryota"/>
</dbReference>
<evidence type="ECO:0000256" key="8">
    <source>
        <dbReference type="SAM" id="MobiDB-lite"/>
    </source>
</evidence>
<dbReference type="FunFam" id="3.30.1380.20:FF:000002">
    <property type="entry name" value="Trafficking protein particle complex subunit"/>
    <property type="match status" value="1"/>
</dbReference>
<evidence type="ECO:0000256" key="2">
    <source>
        <dbReference type="ARBA" id="ARBA00006218"/>
    </source>
</evidence>
<comment type="similarity">
    <text evidence="2 7">Belongs to the TRAPP small subunits family. BET3 subfamily.</text>
</comment>
<dbReference type="Pfam" id="PF04051">
    <property type="entry name" value="TRAPP"/>
    <property type="match status" value="1"/>
</dbReference>
<keyword evidence="6 7" id="KW-0333">Golgi apparatus</keyword>
<dbReference type="STRING" id="1206466.K0KLU0"/>
<dbReference type="AlphaFoldDB" id="K0KLU0"/>
<feature type="region of interest" description="Disordered" evidence="8">
    <location>
        <begin position="1"/>
        <end position="22"/>
    </location>
</feature>
<dbReference type="GO" id="GO:1990072">
    <property type="term" value="C:TRAPPIII protein complex"/>
    <property type="evidence" value="ECO:0007669"/>
    <property type="project" value="TreeGrafter"/>
</dbReference>
<reference evidence="9 10" key="1">
    <citation type="journal article" date="2012" name="Eukaryot. Cell">
        <title>Draft genome sequence of Wickerhamomyces ciferrii NRRL Y-1031 F-60-10.</title>
        <authorList>
            <person name="Schneider J."/>
            <person name="Andrea H."/>
            <person name="Blom J."/>
            <person name="Jaenicke S."/>
            <person name="Ruckert C."/>
            <person name="Schorsch C."/>
            <person name="Szczepanowski R."/>
            <person name="Farwick M."/>
            <person name="Goesmann A."/>
            <person name="Puhler A."/>
            <person name="Schaffer S."/>
            <person name="Tauch A."/>
            <person name="Kohler T."/>
            <person name="Brinkrolf K."/>
        </authorList>
    </citation>
    <scope>NUCLEOTIDE SEQUENCE [LARGE SCALE GENOMIC DNA]</scope>
    <source>
        <strain evidence="10">ATCC 14091 / BCRC 22168 / CBS 111 / JCM 3599 / NBRC 0793 / NRRL Y-1031 F-60-10</strain>
    </source>
</reference>
<dbReference type="InParanoid" id="K0KLU0"/>
<evidence type="ECO:0000313" key="10">
    <source>
        <dbReference type="Proteomes" id="UP000009328"/>
    </source>
</evidence>
<evidence type="ECO:0000313" key="9">
    <source>
        <dbReference type="EMBL" id="CCH43961.1"/>
    </source>
</evidence>
<dbReference type="GO" id="GO:1990071">
    <property type="term" value="C:TRAPPII protein complex"/>
    <property type="evidence" value="ECO:0007669"/>
    <property type="project" value="TreeGrafter"/>
</dbReference>
<dbReference type="GO" id="GO:1990070">
    <property type="term" value="C:TRAPPI protein complex"/>
    <property type="evidence" value="ECO:0007669"/>
    <property type="project" value="TreeGrafter"/>
</dbReference>
<dbReference type="PANTHER" id="PTHR20902">
    <property type="entry name" value="41-2 PROTEIN ANTIGEN-RELATED"/>
    <property type="match status" value="1"/>
</dbReference>
<dbReference type="InterPro" id="IPR016696">
    <property type="entry name" value="TRAPP-I_su5"/>
</dbReference>
<gene>
    <name evidence="9" type="ORF">BN7_3516</name>
</gene>
<name>K0KLU0_WICCF</name>
<dbReference type="PANTHER" id="PTHR20902:SF0">
    <property type="entry name" value="TRAFFICKING PROTEIN PARTICLE COMPLEX SUBUNIT 5"/>
    <property type="match status" value="1"/>
</dbReference>
<sequence>MSSQNIINPSTSKPTGLKAGYNPSLGPIQLPSSYQSQIASKSRNIYDHSVFRRTPEVNLSSLSFLFSAMIEQTQQTSKGVQQLEAKLNSYGYGVGNKFLELITLREGKSAKRETRIVEVLQFIHSQVWKTLFGRPADGLEKSQDSEDEYMIIDNLPLMSQFISVPKDFNQLNVNAFTAGIIEGILDSAYFQANVSAHTMAADGYPLRTVFLIKFDHGVLEREAIRFSR</sequence>
<accession>K0KLU0</accession>
<protein>
    <recommendedName>
        <fullName evidence="7">Trafficking protein particle complex subunit</fullName>
    </recommendedName>
</protein>
<keyword evidence="10" id="KW-1185">Reference proteome</keyword>
<dbReference type="InterPro" id="IPR007194">
    <property type="entry name" value="TRAPP_component"/>
</dbReference>
<dbReference type="InterPro" id="IPR024096">
    <property type="entry name" value="NO_sig/Golgi_transp_ligand-bd"/>
</dbReference>
<dbReference type="GO" id="GO:0006888">
    <property type="term" value="P:endoplasmic reticulum to Golgi vesicle-mediated transport"/>
    <property type="evidence" value="ECO:0007669"/>
    <property type="project" value="TreeGrafter"/>
</dbReference>
<comment type="function">
    <text evidence="7">Plays a key role in the late stages of endoplasmic reticulum to Golgi traffic.</text>
</comment>
<organism evidence="9 10">
    <name type="scientific">Wickerhamomyces ciferrii (strain ATCC 14091 / BCRC 22168 / CBS 111 / JCM 3599 / NBRC 0793 / NRRL Y-1031 F-60-10)</name>
    <name type="common">Yeast</name>
    <name type="synonym">Pichia ciferrii</name>
    <dbReference type="NCBI Taxonomy" id="1206466"/>
    <lineage>
        <taxon>Eukaryota</taxon>
        <taxon>Fungi</taxon>
        <taxon>Dikarya</taxon>
        <taxon>Ascomycota</taxon>
        <taxon>Saccharomycotina</taxon>
        <taxon>Saccharomycetes</taxon>
        <taxon>Phaffomycetales</taxon>
        <taxon>Wickerhamomycetaceae</taxon>
        <taxon>Wickerhamomyces</taxon>
    </lineage>
</organism>
<evidence type="ECO:0000256" key="5">
    <source>
        <dbReference type="ARBA" id="ARBA00022892"/>
    </source>
</evidence>
<evidence type="ECO:0000256" key="1">
    <source>
        <dbReference type="ARBA" id="ARBA00004240"/>
    </source>
</evidence>
<evidence type="ECO:0000256" key="3">
    <source>
        <dbReference type="ARBA" id="ARBA00022448"/>
    </source>
</evidence>
<dbReference type="FunCoup" id="K0KLU0">
    <property type="interactions" value="379"/>
</dbReference>
<dbReference type="Gene3D" id="3.30.1380.20">
    <property type="entry name" value="Trafficking protein particle complex subunit 3"/>
    <property type="match status" value="1"/>
</dbReference>
<evidence type="ECO:0000256" key="4">
    <source>
        <dbReference type="ARBA" id="ARBA00022824"/>
    </source>
</evidence>
<dbReference type="Proteomes" id="UP000009328">
    <property type="component" value="Unassembled WGS sequence"/>
</dbReference>
<dbReference type="SUPFAM" id="SSF111126">
    <property type="entry name" value="Ligand-binding domain in the NO signalling and Golgi transport"/>
    <property type="match status" value="1"/>
</dbReference>
<proteinExistence type="inferred from homology"/>
<evidence type="ECO:0000256" key="6">
    <source>
        <dbReference type="ARBA" id="ARBA00023034"/>
    </source>
</evidence>
<dbReference type="CDD" id="cd14943">
    <property type="entry name" value="TRAPPC5_Trs31"/>
    <property type="match status" value="1"/>
</dbReference>
<keyword evidence="3 7" id="KW-0813">Transport</keyword>
<dbReference type="HOGENOM" id="CLU_073154_1_0_1"/>
<evidence type="ECO:0000256" key="7">
    <source>
        <dbReference type="PIRNR" id="PIRNR017479"/>
    </source>
</evidence>
<feature type="compositionally biased region" description="Polar residues" evidence="8">
    <location>
        <begin position="1"/>
        <end position="14"/>
    </location>
</feature>